<dbReference type="EMBL" id="JBHSSO010000010">
    <property type="protein sequence ID" value="MFC6289294.1"/>
    <property type="molecule type" value="Genomic_DNA"/>
</dbReference>
<dbReference type="Pfam" id="PF10604">
    <property type="entry name" value="Polyketide_cyc2"/>
    <property type="match status" value="1"/>
</dbReference>
<accession>A0ABW1U6U9</accession>
<keyword evidence="2" id="KW-1185">Reference proteome</keyword>
<dbReference type="RefSeq" id="WP_125576976.1">
    <property type="nucleotide sequence ID" value="NZ_JBHSSO010000010.1"/>
</dbReference>
<evidence type="ECO:0000313" key="2">
    <source>
        <dbReference type="Proteomes" id="UP001596258"/>
    </source>
</evidence>
<gene>
    <name evidence="1" type="ORF">ACFP1M_03645</name>
</gene>
<name>A0ABW1U6U9_9LACO</name>
<dbReference type="InterPro" id="IPR023393">
    <property type="entry name" value="START-like_dom_sf"/>
</dbReference>
<dbReference type="Gene3D" id="3.30.530.20">
    <property type="match status" value="1"/>
</dbReference>
<dbReference type="InterPro" id="IPR019587">
    <property type="entry name" value="Polyketide_cyclase/dehydratase"/>
</dbReference>
<protein>
    <submittedName>
        <fullName evidence="1">SRPBCC family protein</fullName>
    </submittedName>
</protein>
<dbReference type="Proteomes" id="UP001596258">
    <property type="component" value="Unassembled WGS sequence"/>
</dbReference>
<sequence>MTQTPLFQNTLATTLTPEQIRTRLLALTDLPRWNPAITQVTPTATGVHLTRQQPALNHSEDVTVTTTATQVRYHRTGDHLTYTLTFTFVATATGTQLTETLTLVDPGALANSLRLLAPIAQAAFARNLHLLVAPVTTPDRI</sequence>
<evidence type="ECO:0000313" key="1">
    <source>
        <dbReference type="EMBL" id="MFC6289294.1"/>
    </source>
</evidence>
<organism evidence="1 2">
    <name type="scientific">Levilactobacillus angrenensis</name>
    <dbReference type="NCBI Taxonomy" id="2486020"/>
    <lineage>
        <taxon>Bacteria</taxon>
        <taxon>Bacillati</taxon>
        <taxon>Bacillota</taxon>
        <taxon>Bacilli</taxon>
        <taxon>Lactobacillales</taxon>
        <taxon>Lactobacillaceae</taxon>
        <taxon>Levilactobacillus</taxon>
    </lineage>
</organism>
<comment type="caution">
    <text evidence="1">The sequence shown here is derived from an EMBL/GenBank/DDBJ whole genome shotgun (WGS) entry which is preliminary data.</text>
</comment>
<dbReference type="SUPFAM" id="SSF55961">
    <property type="entry name" value="Bet v1-like"/>
    <property type="match status" value="1"/>
</dbReference>
<reference evidence="2" key="1">
    <citation type="journal article" date="2019" name="Int. J. Syst. Evol. Microbiol.">
        <title>The Global Catalogue of Microorganisms (GCM) 10K type strain sequencing project: providing services to taxonomists for standard genome sequencing and annotation.</title>
        <authorList>
            <consortium name="The Broad Institute Genomics Platform"/>
            <consortium name="The Broad Institute Genome Sequencing Center for Infectious Disease"/>
            <person name="Wu L."/>
            <person name="Ma J."/>
        </authorList>
    </citation>
    <scope>NUCLEOTIDE SEQUENCE [LARGE SCALE GENOMIC DNA]</scope>
    <source>
        <strain evidence="2">CCM 8893</strain>
    </source>
</reference>
<proteinExistence type="predicted"/>